<gene>
    <name evidence="1" type="ORF">BCV71DRAFT_282418</name>
</gene>
<evidence type="ECO:0000313" key="2">
    <source>
        <dbReference type="Proteomes" id="UP000242381"/>
    </source>
</evidence>
<proteinExistence type="predicted"/>
<name>A0A1X0RJW1_RHIZD</name>
<dbReference type="VEuPathDB" id="FungiDB:BCV72DRAFT_189575"/>
<reference evidence="1 2" key="1">
    <citation type="journal article" date="2016" name="Proc. Natl. Acad. Sci. U.S.A.">
        <title>Lipid metabolic changes in an early divergent fungus govern the establishment of a mutualistic symbiosis with endobacteria.</title>
        <authorList>
            <person name="Lastovetsky O.A."/>
            <person name="Gaspar M.L."/>
            <person name="Mondo S.J."/>
            <person name="LaButti K.M."/>
            <person name="Sandor L."/>
            <person name="Grigoriev I.V."/>
            <person name="Henry S.A."/>
            <person name="Pawlowska T.E."/>
        </authorList>
    </citation>
    <scope>NUCLEOTIDE SEQUENCE [LARGE SCALE GENOMIC DNA]</scope>
    <source>
        <strain evidence="1 2">ATCC 11559</strain>
    </source>
</reference>
<sequence>MCLLNLKPSNDLMAKRILADPKVMNIVIQSLTRTNDDYFIGNCEWNNGTRSDMVLEPKSAHSGLPPLILEIQHTVNLAFMKRAVSNCLQAFTRYDSEPTILIICIEQLQEDIFKHAKPSKLPGVFTYFSQPWAENCFIISKESMQDNMATPLDPLMALGSFFTSSSVSLANHIHKDYPTIKYLYTLALFQQQMDSINKDTPSTLIDLQLMEYDRLVALTSTLNQPLLEEAVNEAKSRTLTIKRRYEDVFTAEPSSSEKSAIVPSLSSSTTKADVFDEIIIIITRV</sequence>
<dbReference type="Proteomes" id="UP000242381">
    <property type="component" value="Unassembled WGS sequence"/>
</dbReference>
<protein>
    <submittedName>
        <fullName evidence="1">Uncharacterized protein</fullName>
    </submittedName>
</protein>
<organism evidence="1 2">
    <name type="scientific">Rhizopus microsporus</name>
    <dbReference type="NCBI Taxonomy" id="58291"/>
    <lineage>
        <taxon>Eukaryota</taxon>
        <taxon>Fungi</taxon>
        <taxon>Fungi incertae sedis</taxon>
        <taxon>Mucoromycota</taxon>
        <taxon>Mucoromycotina</taxon>
        <taxon>Mucoromycetes</taxon>
        <taxon>Mucorales</taxon>
        <taxon>Mucorineae</taxon>
        <taxon>Rhizopodaceae</taxon>
        <taxon>Rhizopus</taxon>
    </lineage>
</organism>
<dbReference type="EMBL" id="KV921733">
    <property type="protein sequence ID" value="ORE12270.1"/>
    <property type="molecule type" value="Genomic_DNA"/>
</dbReference>
<evidence type="ECO:0000313" key="1">
    <source>
        <dbReference type="EMBL" id="ORE12270.1"/>
    </source>
</evidence>
<dbReference type="AlphaFoldDB" id="A0A1X0RJW1"/>
<dbReference type="OMA" id="FIGNCEW"/>
<accession>A0A1X0RJW1</accession>